<gene>
    <name evidence="2" type="ORF">C0J27_01885</name>
</gene>
<keyword evidence="3" id="KW-1185">Reference proteome</keyword>
<accession>A0A345ZB27</accession>
<protein>
    <submittedName>
        <fullName evidence="2">Uncharacterized protein</fullName>
    </submittedName>
</protein>
<dbReference type="EMBL" id="CP025544">
    <property type="protein sequence ID" value="AXK60494.1"/>
    <property type="molecule type" value="Genomic_DNA"/>
</dbReference>
<dbReference type="Proteomes" id="UP000254834">
    <property type="component" value="Chromosome"/>
</dbReference>
<proteinExistence type="predicted"/>
<dbReference type="RefSeq" id="WP_115585509.1">
    <property type="nucleotide sequence ID" value="NZ_CP025544.1"/>
</dbReference>
<keyword evidence="1" id="KW-1133">Transmembrane helix</keyword>
<evidence type="ECO:0000256" key="1">
    <source>
        <dbReference type="SAM" id="Phobius"/>
    </source>
</evidence>
<keyword evidence="1" id="KW-0812">Transmembrane</keyword>
<feature type="transmembrane region" description="Helical" evidence="1">
    <location>
        <begin position="6"/>
        <end position="28"/>
    </location>
</feature>
<dbReference type="AlphaFoldDB" id="A0A345ZB27"/>
<sequence length="125" mass="14110">MIKANLLLSAPFIKINACIIGYGIWIIFSQSQVITHTIQVPVCFYKIAENQEIIAPDMINIIISAQRKILQKFDAYNSAIHLDASILDLGNNHIMLGKENLFLPDEINLVNLIPSHLQIQLQKTE</sequence>
<evidence type="ECO:0000313" key="3">
    <source>
        <dbReference type="Proteomes" id="UP000254834"/>
    </source>
</evidence>
<keyword evidence="1" id="KW-0472">Membrane</keyword>
<evidence type="ECO:0000313" key="2">
    <source>
        <dbReference type="EMBL" id="AXK60494.1"/>
    </source>
</evidence>
<reference evidence="2 3" key="1">
    <citation type="submission" date="2017-12" db="EMBL/GenBank/DDBJ databases">
        <title>Chromulinavorax destructans is a abundant pathogen of dominant heterotrophic picoflagllates.</title>
        <authorList>
            <person name="Deeg C.M."/>
            <person name="Zimmer M."/>
            <person name="Suttle C.A."/>
        </authorList>
    </citation>
    <scope>NUCLEOTIDE SEQUENCE [LARGE SCALE GENOMIC DNA]</scope>
    <source>
        <strain evidence="2 3">SeV1</strain>
    </source>
</reference>
<name>A0A345ZB27_9BACT</name>
<dbReference type="KEGG" id="cdes:C0J27_01885"/>
<organism evidence="2 3">
    <name type="scientific">Candidatus Chromulinivorax destructor</name>
    <dbReference type="NCBI Taxonomy" id="2066483"/>
    <lineage>
        <taxon>Bacteria</taxon>
        <taxon>Candidatus Babelota</taxon>
        <taxon>Candidatus Babeliae</taxon>
        <taxon>Candidatus Babeliales</taxon>
        <taxon>Candidatus Chromulinivoraceae</taxon>
        <taxon>Candidatus Chromulinivorax</taxon>
    </lineage>
</organism>